<dbReference type="RefSeq" id="WP_259540131.1">
    <property type="nucleotide sequence ID" value="NZ_JANLCJ010000005.1"/>
</dbReference>
<protein>
    <submittedName>
        <fullName evidence="1">Uncharacterized protein</fullName>
    </submittedName>
</protein>
<organism evidence="1 2">
    <name type="scientific">Herbiconiux daphne</name>
    <dbReference type="NCBI Taxonomy" id="2970914"/>
    <lineage>
        <taxon>Bacteria</taxon>
        <taxon>Bacillati</taxon>
        <taxon>Actinomycetota</taxon>
        <taxon>Actinomycetes</taxon>
        <taxon>Micrococcales</taxon>
        <taxon>Microbacteriaceae</taxon>
        <taxon>Herbiconiux</taxon>
    </lineage>
</organism>
<evidence type="ECO:0000313" key="2">
    <source>
        <dbReference type="Proteomes" id="UP001165586"/>
    </source>
</evidence>
<name>A0ABT2H5L4_9MICO</name>
<keyword evidence="2" id="KW-1185">Reference proteome</keyword>
<proteinExistence type="predicted"/>
<dbReference type="EMBL" id="JANLCJ010000005">
    <property type="protein sequence ID" value="MCS5735224.1"/>
    <property type="molecule type" value="Genomic_DNA"/>
</dbReference>
<accession>A0ABT2H5L4</accession>
<evidence type="ECO:0000313" key="1">
    <source>
        <dbReference type="EMBL" id="MCS5735224.1"/>
    </source>
</evidence>
<sequence>MTISKHDDVAVGSVRWRVAEEGLWVCTSGGSFAGTVDQSGPHYYARNHFGEYLGDYTDLSRAQSAVVSKAPGPVLRVVA</sequence>
<reference evidence="1" key="1">
    <citation type="submission" date="2022-08" db="EMBL/GenBank/DDBJ databases">
        <authorList>
            <person name="Deng Y."/>
            <person name="Han X.-F."/>
            <person name="Zhang Y.-Q."/>
        </authorList>
    </citation>
    <scope>NUCLEOTIDE SEQUENCE</scope>
    <source>
        <strain evidence="1">CPCC 203386</strain>
    </source>
</reference>
<comment type="caution">
    <text evidence="1">The sequence shown here is derived from an EMBL/GenBank/DDBJ whole genome shotgun (WGS) entry which is preliminary data.</text>
</comment>
<dbReference type="Proteomes" id="UP001165586">
    <property type="component" value="Unassembled WGS sequence"/>
</dbReference>
<gene>
    <name evidence="1" type="ORF">N1032_15865</name>
</gene>